<dbReference type="AlphaFoldDB" id="A0A2P6REU4"/>
<evidence type="ECO:0000313" key="2">
    <source>
        <dbReference type="Proteomes" id="UP000238479"/>
    </source>
</evidence>
<accession>A0A2P6REU4</accession>
<name>A0A2P6REU4_ROSCH</name>
<organism evidence="1 2">
    <name type="scientific">Rosa chinensis</name>
    <name type="common">China rose</name>
    <dbReference type="NCBI Taxonomy" id="74649"/>
    <lineage>
        <taxon>Eukaryota</taxon>
        <taxon>Viridiplantae</taxon>
        <taxon>Streptophyta</taxon>
        <taxon>Embryophyta</taxon>
        <taxon>Tracheophyta</taxon>
        <taxon>Spermatophyta</taxon>
        <taxon>Magnoliopsida</taxon>
        <taxon>eudicotyledons</taxon>
        <taxon>Gunneridae</taxon>
        <taxon>Pentapetalae</taxon>
        <taxon>rosids</taxon>
        <taxon>fabids</taxon>
        <taxon>Rosales</taxon>
        <taxon>Rosaceae</taxon>
        <taxon>Rosoideae</taxon>
        <taxon>Rosoideae incertae sedis</taxon>
        <taxon>Rosa</taxon>
    </lineage>
</organism>
<dbReference type="EMBL" id="PDCK01000041">
    <property type="protein sequence ID" value="PRQ44950.1"/>
    <property type="molecule type" value="Genomic_DNA"/>
</dbReference>
<evidence type="ECO:0000313" key="1">
    <source>
        <dbReference type="EMBL" id="PRQ44950.1"/>
    </source>
</evidence>
<dbReference type="Gramene" id="PRQ44950">
    <property type="protein sequence ID" value="PRQ44950"/>
    <property type="gene ID" value="RchiOBHm_Chr3g0484811"/>
</dbReference>
<dbReference type="Gene3D" id="3.30.200.20">
    <property type="entry name" value="Phosphorylase Kinase, domain 1"/>
    <property type="match status" value="1"/>
</dbReference>
<comment type="caution">
    <text evidence="1">The sequence shown here is derived from an EMBL/GenBank/DDBJ whole genome shotgun (WGS) entry which is preliminary data.</text>
</comment>
<proteinExistence type="predicted"/>
<keyword evidence="2" id="KW-1185">Reference proteome</keyword>
<reference evidence="1 2" key="1">
    <citation type="journal article" date="2018" name="Nat. Genet.">
        <title>The Rosa genome provides new insights in the design of modern roses.</title>
        <authorList>
            <person name="Bendahmane M."/>
        </authorList>
    </citation>
    <scope>NUCLEOTIDE SEQUENCE [LARGE SCALE GENOMIC DNA]</scope>
    <source>
        <strain evidence="2">cv. Old Blush</strain>
    </source>
</reference>
<gene>
    <name evidence="1" type="ORF">RchiOBHm_Chr3g0484811</name>
</gene>
<sequence>MGKIYLVIYIYKISCIRAKKLSCNHKENLELPLLDLAAVVKTCNFSNDNKLGEGDSRSVFKGILKE</sequence>
<protein>
    <submittedName>
        <fullName evidence="1">Uncharacterized protein</fullName>
    </submittedName>
</protein>
<dbReference type="Proteomes" id="UP000238479">
    <property type="component" value="Chromosome 3"/>
</dbReference>